<name>A0A438K4L3_VITVI</name>
<accession>A0A438K4L3</accession>
<dbReference type="Proteomes" id="UP000288805">
    <property type="component" value="Unassembled WGS sequence"/>
</dbReference>
<dbReference type="CDD" id="cd09272">
    <property type="entry name" value="RNase_HI_RT_Ty1"/>
    <property type="match status" value="1"/>
</dbReference>
<organism evidence="3 4">
    <name type="scientific">Vitis vinifera</name>
    <name type="common">Grape</name>
    <dbReference type="NCBI Taxonomy" id="29760"/>
    <lineage>
        <taxon>Eukaryota</taxon>
        <taxon>Viridiplantae</taxon>
        <taxon>Streptophyta</taxon>
        <taxon>Embryophyta</taxon>
        <taxon>Tracheophyta</taxon>
        <taxon>Spermatophyta</taxon>
        <taxon>Magnoliopsida</taxon>
        <taxon>eudicotyledons</taxon>
        <taxon>Gunneridae</taxon>
        <taxon>Pentapetalae</taxon>
        <taxon>rosids</taxon>
        <taxon>Vitales</taxon>
        <taxon>Vitaceae</taxon>
        <taxon>Viteae</taxon>
        <taxon>Vitis</taxon>
    </lineage>
</organism>
<dbReference type="SUPFAM" id="SSF56672">
    <property type="entry name" value="DNA/RNA polymerases"/>
    <property type="match status" value="1"/>
</dbReference>
<evidence type="ECO:0000259" key="1">
    <source>
        <dbReference type="Pfam" id="PF07727"/>
    </source>
</evidence>
<dbReference type="Pfam" id="PF25597">
    <property type="entry name" value="SH3_retrovirus"/>
    <property type="match status" value="1"/>
</dbReference>
<dbReference type="PANTHER" id="PTHR11439:SF467">
    <property type="entry name" value="INTEGRASE CATALYTIC DOMAIN-CONTAINING PROTEIN"/>
    <property type="match status" value="1"/>
</dbReference>
<sequence length="611" mass="70119">MVSNSNLPLSLWSEAIKTATYVLNRVPTKVIPKKPFELWKGWKPSLRHVHVWGCPVEVRIYNPQEKKLDSRTVGGYFISYAEKSKRYRFYCPSRATKIVESHNARFLENDVISGSNESRHLVFEERHNIEPTLESSSGLIIFPDSHQDLTIQETPVLNEPHHEDILVDSVIQHPKQGNVDITLRRSTRDRRFIISSYYVVYLQEYDIDIGVEDDPITFSQVVGGSESTLWYNSMKDEMNSMANNQVWDPVELPKGAKVIGCKWVLKTKRDSLGNIERYKVRLVAKGFTQQKGIDYHDPFSLVSKKDSFRIIMALVTHFDMELHQMDVKTTFLNGDLEEDVYMKQLEGFIKNGNDHIVCKLKKSIHGPKQASHQWYLKFHDVISSFSFIENVMDQCIYHKDCSPGVTPIVEGDKFSLNQCPSNDLEKKEMKNIPYASVVGSLMYAQVCTRPGISYAVGMLGRYQSNLGLEHWKAAKKIMRYLKGTRDYKLTYKQSDHLDVVGYSNFDFASCLDSRKSTFAYVFLLAGGAISWRSAKQILVATLTTEAEFVSCFEATSQTIWLRSFISGLQVVNSISKPLRIYCDNFAAVFFTKNNKSRSRSKHIDIKYLSIR</sequence>
<proteinExistence type="predicted"/>
<feature type="domain" description="Reverse transcriptase Ty1/copia-type" evidence="1">
    <location>
        <begin position="244"/>
        <end position="400"/>
    </location>
</feature>
<comment type="caution">
    <text evidence="3">The sequence shown here is derived from an EMBL/GenBank/DDBJ whole genome shotgun (WGS) entry which is preliminary data.</text>
</comment>
<gene>
    <name evidence="3" type="primary">POLX_906</name>
    <name evidence="3" type="ORF">CK203_014585</name>
</gene>
<evidence type="ECO:0000259" key="2">
    <source>
        <dbReference type="Pfam" id="PF25597"/>
    </source>
</evidence>
<dbReference type="AlphaFoldDB" id="A0A438K4L3"/>
<dbReference type="InterPro" id="IPR057670">
    <property type="entry name" value="SH3_retrovirus"/>
</dbReference>
<dbReference type="PANTHER" id="PTHR11439">
    <property type="entry name" value="GAG-POL-RELATED RETROTRANSPOSON"/>
    <property type="match status" value="1"/>
</dbReference>
<evidence type="ECO:0000313" key="4">
    <source>
        <dbReference type="Proteomes" id="UP000288805"/>
    </source>
</evidence>
<protein>
    <submittedName>
        <fullName evidence="3">Retrovirus-related Pol polyprotein from transposon TNT 1-94</fullName>
    </submittedName>
</protein>
<evidence type="ECO:0000313" key="3">
    <source>
        <dbReference type="EMBL" id="RVX16139.1"/>
    </source>
</evidence>
<dbReference type="Pfam" id="PF07727">
    <property type="entry name" value="RVT_2"/>
    <property type="match status" value="1"/>
</dbReference>
<reference evidence="3 4" key="1">
    <citation type="journal article" date="2018" name="PLoS Genet.">
        <title>Population sequencing reveals clonal diversity and ancestral inbreeding in the grapevine cultivar Chardonnay.</title>
        <authorList>
            <person name="Roach M.J."/>
            <person name="Johnson D.L."/>
            <person name="Bohlmann J."/>
            <person name="van Vuuren H.J."/>
            <person name="Jones S.J."/>
            <person name="Pretorius I.S."/>
            <person name="Schmidt S.A."/>
            <person name="Borneman A.R."/>
        </authorList>
    </citation>
    <scope>NUCLEOTIDE SEQUENCE [LARGE SCALE GENOMIC DNA]</scope>
    <source>
        <strain evidence="4">cv. Chardonnay</strain>
        <tissue evidence="3">Leaf</tissue>
    </source>
</reference>
<dbReference type="InterPro" id="IPR013103">
    <property type="entry name" value="RVT_2"/>
</dbReference>
<feature type="domain" description="Retroviral polymerase SH3-like" evidence="2">
    <location>
        <begin position="54"/>
        <end position="116"/>
    </location>
</feature>
<dbReference type="InterPro" id="IPR043502">
    <property type="entry name" value="DNA/RNA_pol_sf"/>
</dbReference>
<dbReference type="EMBL" id="QGNW01000016">
    <property type="protein sequence ID" value="RVX16139.1"/>
    <property type="molecule type" value="Genomic_DNA"/>
</dbReference>